<accession>A0A8T9T5R4</accession>
<sequence length="103" mass="11420">MPSAYVQAQIDAALAENANKRRNYATGRTKDAGPTTEPPKEIEAHHRLKIDTSQSAPAQLKPRYYKASFPGYSGNKYTIIDLPDELVPAFKEAMRRVGVKEAT</sequence>
<protein>
    <submittedName>
        <fullName evidence="2">Uncharacterized protein</fullName>
    </submittedName>
</protein>
<evidence type="ECO:0000313" key="3">
    <source>
        <dbReference type="Proteomes" id="UP000829925"/>
    </source>
</evidence>
<dbReference type="KEGG" id="haei:MUN82_08840"/>
<evidence type="ECO:0000256" key="1">
    <source>
        <dbReference type="SAM" id="MobiDB-lite"/>
    </source>
</evidence>
<feature type="region of interest" description="Disordered" evidence="1">
    <location>
        <begin position="17"/>
        <end position="42"/>
    </location>
</feature>
<name>A0A8T9T5R4_9BACT</name>
<dbReference type="EMBL" id="CP095053">
    <property type="protein sequence ID" value="UOR07189.1"/>
    <property type="molecule type" value="Genomic_DNA"/>
</dbReference>
<reference evidence="2 3" key="1">
    <citation type="submission" date="2022-04" db="EMBL/GenBank/DDBJ databases">
        <title>Hymenobacter sp. isolated from the air.</title>
        <authorList>
            <person name="Won M."/>
            <person name="Lee C.-M."/>
            <person name="Woen H.-Y."/>
            <person name="Kwon S.-W."/>
        </authorList>
    </citation>
    <scope>NUCLEOTIDE SEQUENCE [LARGE SCALE GENOMIC DNA]</scope>
    <source>
        <strain evidence="3">5413 J-13</strain>
    </source>
</reference>
<dbReference type="RefSeq" id="WP_245096754.1">
    <property type="nucleotide sequence ID" value="NZ_CP095053.1"/>
</dbReference>
<keyword evidence="3" id="KW-1185">Reference proteome</keyword>
<organism evidence="2 3">
    <name type="scientific">Hymenobacter aerilatus</name>
    <dbReference type="NCBI Taxonomy" id="2932251"/>
    <lineage>
        <taxon>Bacteria</taxon>
        <taxon>Pseudomonadati</taxon>
        <taxon>Bacteroidota</taxon>
        <taxon>Cytophagia</taxon>
        <taxon>Cytophagales</taxon>
        <taxon>Hymenobacteraceae</taxon>
        <taxon>Hymenobacter</taxon>
    </lineage>
</organism>
<gene>
    <name evidence="2" type="ORF">MUN82_08840</name>
</gene>
<dbReference type="Proteomes" id="UP000829925">
    <property type="component" value="Chromosome"/>
</dbReference>
<evidence type="ECO:0000313" key="2">
    <source>
        <dbReference type="EMBL" id="UOR07189.1"/>
    </source>
</evidence>
<proteinExistence type="predicted"/>
<dbReference type="AlphaFoldDB" id="A0A8T9T5R4"/>